<evidence type="ECO:0000313" key="1">
    <source>
        <dbReference type="EMBL" id="MBA8811703.1"/>
    </source>
</evidence>
<comment type="caution">
    <text evidence="1">The sequence shown here is derived from an EMBL/GenBank/DDBJ whole genome shotgun (WGS) entry which is preliminary data.</text>
</comment>
<reference evidence="1 2" key="1">
    <citation type="submission" date="2020-07" db="EMBL/GenBank/DDBJ databases">
        <title>Sequencing the genomes of 1000 actinobacteria strains.</title>
        <authorList>
            <person name="Klenk H.-P."/>
        </authorList>
    </citation>
    <scope>NUCLEOTIDE SEQUENCE [LARGE SCALE GENOMIC DNA]</scope>
    <source>
        <strain evidence="1 2">DSM 44121</strain>
    </source>
</reference>
<keyword evidence="2" id="KW-1185">Reference proteome</keyword>
<sequence>MFVRTTEVQGDPQGIDDGLRMVREEVFPAVTAMDGCVGMSLLVNHESGRCIATTAWQSHDALVMSADDVLPLRERAVQALGSTGGGDVNEWEAAVVHRDHATPDGACARLTWLSGGQDMVDRCIDLYRMVILPQLQEMDGFCSGSLMVDREAGRAVGTTAFDSMAAVVAAREATAHIRERVVRELGATVDGLEEMEIAFAHLHVPEMA</sequence>
<gene>
    <name evidence="1" type="ORF">FHX71_005710</name>
</gene>
<accession>A0A7W3JF85</accession>
<evidence type="ECO:0008006" key="3">
    <source>
        <dbReference type="Google" id="ProtNLM"/>
    </source>
</evidence>
<dbReference type="EMBL" id="JACGWV010000003">
    <property type="protein sequence ID" value="MBA8811703.1"/>
    <property type="molecule type" value="Genomic_DNA"/>
</dbReference>
<dbReference type="InterPro" id="IPR011008">
    <property type="entry name" value="Dimeric_a/b-barrel"/>
</dbReference>
<name>A0A7W3JF85_9MICO</name>
<proteinExistence type="predicted"/>
<dbReference type="AlphaFoldDB" id="A0A7W3JF85"/>
<dbReference type="SUPFAM" id="SSF54909">
    <property type="entry name" value="Dimeric alpha+beta barrel"/>
    <property type="match status" value="1"/>
</dbReference>
<organism evidence="1 2">
    <name type="scientific">Promicromonospora sukumoe</name>
    <dbReference type="NCBI Taxonomy" id="88382"/>
    <lineage>
        <taxon>Bacteria</taxon>
        <taxon>Bacillati</taxon>
        <taxon>Actinomycetota</taxon>
        <taxon>Actinomycetes</taxon>
        <taxon>Micrococcales</taxon>
        <taxon>Promicromonosporaceae</taxon>
        <taxon>Promicromonospora</taxon>
    </lineage>
</organism>
<protein>
    <recommendedName>
        <fullName evidence="3">Antibiotic biosynthesis monooxygenase</fullName>
    </recommendedName>
</protein>
<dbReference type="RefSeq" id="WP_182620787.1">
    <property type="nucleotide sequence ID" value="NZ_BAAATF010000001.1"/>
</dbReference>
<evidence type="ECO:0000313" key="2">
    <source>
        <dbReference type="Proteomes" id="UP000540568"/>
    </source>
</evidence>
<dbReference type="Proteomes" id="UP000540568">
    <property type="component" value="Unassembled WGS sequence"/>
</dbReference>